<evidence type="ECO:0000256" key="5">
    <source>
        <dbReference type="ARBA" id="ARBA00023136"/>
    </source>
</evidence>
<dbReference type="PATRIC" id="fig|1423786.4.peg.714"/>
<gene>
    <name evidence="8" type="ORF">FD47_GL000680</name>
</gene>
<protein>
    <submittedName>
        <fullName evidence="8">GtrA-like protein</fullName>
    </submittedName>
</protein>
<dbReference type="RefSeq" id="WP_082402599.1">
    <property type="nucleotide sequence ID" value="NZ_AZFZ01000016.1"/>
</dbReference>
<feature type="domain" description="GtrA/DPMS transmembrane" evidence="7">
    <location>
        <begin position="2"/>
        <end position="114"/>
    </location>
</feature>
<dbReference type="GO" id="GO:0005886">
    <property type="term" value="C:plasma membrane"/>
    <property type="evidence" value="ECO:0007669"/>
    <property type="project" value="TreeGrafter"/>
</dbReference>
<dbReference type="AlphaFoldDB" id="A0A0R1YXZ5"/>
<evidence type="ECO:0000256" key="1">
    <source>
        <dbReference type="ARBA" id="ARBA00004141"/>
    </source>
</evidence>
<proteinExistence type="inferred from homology"/>
<dbReference type="InterPro" id="IPR007267">
    <property type="entry name" value="GtrA_DPMS_TM"/>
</dbReference>
<evidence type="ECO:0000256" key="3">
    <source>
        <dbReference type="ARBA" id="ARBA00022692"/>
    </source>
</evidence>
<comment type="caution">
    <text evidence="8">The sequence shown here is derived from an EMBL/GenBank/DDBJ whole genome shotgun (WGS) entry which is preliminary data.</text>
</comment>
<name>A0A0R1YXZ5_9LACO</name>
<dbReference type="InterPro" id="IPR051401">
    <property type="entry name" value="GtrA_CellWall_Glycosyl"/>
</dbReference>
<feature type="transmembrane region" description="Helical" evidence="6">
    <location>
        <begin position="92"/>
        <end position="113"/>
    </location>
</feature>
<feature type="transmembrane region" description="Helical" evidence="6">
    <location>
        <begin position="12"/>
        <end position="37"/>
    </location>
</feature>
<dbReference type="EMBL" id="AZFZ01000016">
    <property type="protein sequence ID" value="KRM44297.1"/>
    <property type="molecule type" value="Genomic_DNA"/>
</dbReference>
<evidence type="ECO:0000313" key="9">
    <source>
        <dbReference type="Proteomes" id="UP000051010"/>
    </source>
</evidence>
<evidence type="ECO:0000313" key="8">
    <source>
        <dbReference type="EMBL" id="KRM44297.1"/>
    </source>
</evidence>
<evidence type="ECO:0000256" key="4">
    <source>
        <dbReference type="ARBA" id="ARBA00022989"/>
    </source>
</evidence>
<dbReference type="Proteomes" id="UP000051010">
    <property type="component" value="Unassembled WGS sequence"/>
</dbReference>
<evidence type="ECO:0000256" key="6">
    <source>
        <dbReference type="SAM" id="Phobius"/>
    </source>
</evidence>
<keyword evidence="3 6" id="KW-0812">Transmembrane</keyword>
<dbReference type="GO" id="GO:0000271">
    <property type="term" value="P:polysaccharide biosynthetic process"/>
    <property type="evidence" value="ECO:0007669"/>
    <property type="project" value="InterPro"/>
</dbReference>
<sequence length="128" mass="14147">MKFGLIGAGNTGLTYVIYLILLHATSPTIAMAIGYGATSLLSLSLNNHWVFKAHANFKSVVVKYYTTYASTWLLSTVITDVLSTYTGINAHFIPIFSLAVTVPTNFLLSKFWVFKHSDPKEAQHFGNQ</sequence>
<dbReference type="Pfam" id="PF04138">
    <property type="entry name" value="GtrA_DPMS_TM"/>
    <property type="match status" value="1"/>
</dbReference>
<dbReference type="PANTHER" id="PTHR38459:SF1">
    <property type="entry name" value="PROPHAGE BACTOPRENOL-LINKED GLUCOSE TRANSLOCASE HOMOLOG"/>
    <property type="match status" value="1"/>
</dbReference>
<comment type="similarity">
    <text evidence="2">Belongs to the GtrA family.</text>
</comment>
<evidence type="ECO:0000259" key="7">
    <source>
        <dbReference type="Pfam" id="PF04138"/>
    </source>
</evidence>
<dbReference type="PANTHER" id="PTHR38459">
    <property type="entry name" value="PROPHAGE BACTOPRENOL-LINKED GLUCOSE TRANSLOCASE HOMOLOG"/>
    <property type="match status" value="1"/>
</dbReference>
<keyword evidence="4 6" id="KW-1133">Transmembrane helix</keyword>
<evidence type="ECO:0000256" key="2">
    <source>
        <dbReference type="ARBA" id="ARBA00009399"/>
    </source>
</evidence>
<comment type="subcellular location">
    <subcellularLocation>
        <location evidence="1">Membrane</location>
        <topology evidence="1">Multi-pass membrane protein</topology>
    </subcellularLocation>
</comment>
<reference evidence="8 9" key="1">
    <citation type="journal article" date="2015" name="Genome Announc.">
        <title>Expanding the biotechnology potential of lactobacilli through comparative genomics of 213 strains and associated genera.</title>
        <authorList>
            <person name="Sun Z."/>
            <person name="Harris H.M."/>
            <person name="McCann A."/>
            <person name="Guo C."/>
            <person name="Argimon S."/>
            <person name="Zhang W."/>
            <person name="Yang X."/>
            <person name="Jeffery I.B."/>
            <person name="Cooney J.C."/>
            <person name="Kagawa T.F."/>
            <person name="Liu W."/>
            <person name="Song Y."/>
            <person name="Salvetti E."/>
            <person name="Wrobel A."/>
            <person name="Rasinkangas P."/>
            <person name="Parkhill J."/>
            <person name="Rea M.C."/>
            <person name="O'Sullivan O."/>
            <person name="Ritari J."/>
            <person name="Douillard F.P."/>
            <person name="Paul Ross R."/>
            <person name="Yang R."/>
            <person name="Briner A.E."/>
            <person name="Felis G.E."/>
            <person name="de Vos W.M."/>
            <person name="Barrangou R."/>
            <person name="Klaenhammer T.R."/>
            <person name="Caufield P.W."/>
            <person name="Cui Y."/>
            <person name="Zhang H."/>
            <person name="O'Toole P.W."/>
        </authorList>
    </citation>
    <scope>NUCLEOTIDE SEQUENCE [LARGE SCALE GENOMIC DNA]</scope>
    <source>
        <strain evidence="8 9">DSM 18390</strain>
    </source>
</reference>
<accession>A0A0R1YXZ5</accession>
<organism evidence="8 9">
    <name type="scientific">Lentilactobacillus parafarraginis DSM 18390 = JCM 14109</name>
    <dbReference type="NCBI Taxonomy" id="1423786"/>
    <lineage>
        <taxon>Bacteria</taxon>
        <taxon>Bacillati</taxon>
        <taxon>Bacillota</taxon>
        <taxon>Bacilli</taxon>
        <taxon>Lactobacillales</taxon>
        <taxon>Lactobacillaceae</taxon>
        <taxon>Lentilactobacillus</taxon>
    </lineage>
</organism>
<keyword evidence="5 6" id="KW-0472">Membrane</keyword>